<dbReference type="Proteomes" id="UP000789845">
    <property type="component" value="Unassembled WGS sequence"/>
</dbReference>
<name>A0A9C7G720_9BACI</name>
<keyword evidence="3" id="KW-1185">Reference proteome</keyword>
<accession>A0A9C7G720</accession>
<dbReference type="AlphaFoldDB" id="A0A9C7G720"/>
<evidence type="ECO:0000313" key="3">
    <source>
        <dbReference type="Proteomes" id="UP000789845"/>
    </source>
</evidence>
<dbReference type="EMBL" id="CAKJTG010000004">
    <property type="protein sequence ID" value="CAG9607281.1"/>
    <property type="molecule type" value="Genomic_DNA"/>
</dbReference>
<dbReference type="Gene3D" id="1.25.40.10">
    <property type="entry name" value="Tetratricopeptide repeat domain"/>
    <property type="match status" value="1"/>
</dbReference>
<dbReference type="InterPro" id="IPR011990">
    <property type="entry name" value="TPR-like_helical_dom_sf"/>
</dbReference>
<dbReference type="RefSeq" id="WP_230495544.1">
    <property type="nucleotide sequence ID" value="NZ_CAKJTG010000004.1"/>
</dbReference>
<dbReference type="SUPFAM" id="SSF48452">
    <property type="entry name" value="TPR-like"/>
    <property type="match status" value="1"/>
</dbReference>
<dbReference type="PANTHER" id="PTHR43681:SF1">
    <property type="entry name" value="SARCALUMENIN"/>
    <property type="match status" value="1"/>
</dbReference>
<comment type="caution">
    <text evidence="2">The sequence shown here is derived from an EMBL/GenBank/DDBJ whole genome shotgun (WGS) entry which is preliminary data.</text>
</comment>
<gene>
    <name evidence="2" type="ORF">NEOCIP111885_00971</name>
</gene>
<evidence type="ECO:0000313" key="2">
    <source>
        <dbReference type="EMBL" id="CAG9607281.1"/>
    </source>
</evidence>
<sequence>MSENQLINKQYYERFLSENAIAHPIRVLGDFYMAEQMNEVPDLADIRYAQGEVYFHNKDYETAIFKWENISNELEPWAKKNMADAFLKLELYQNAEDMYKSISTDSVLLNTEIGLQLFSLYKNQMKLDSAFTVIKKVVVLNPDYLNVTEMARVFFEEHHDWQSAIELVTSEAVRTKFFHWFDFLKGYVEDGHAQSIQPHFYKKVLTVLYEVDHKRFEILITLLSKNYKNDFLWIEMMNELFSEIEDGSHSVSPKISMLFKETYYDLMDGQFLLTQLNSVIPQLLTNWLKVTDSQIASAAILAWNDLFPTSFTTPTVNEAENIFHHSPTQKINSLEIIQFFDSIMKWATEKEIKISYDMHGLMDELPELRSIDDLNSNMEASLPQIYVSHDNSEKLLNFIRKAIADLLEKRVQVENSLTSSINWGEEMLAKLNGAIHQLEDLEDEKKKTIQKFYSELREDIRTELEEKVPNLIRGCSDLILEESDFGNINHLLNEEMNNRIQEYLQQTALPRFYELLTYWINFSEEELRKSQALLEERSEGFNILFGEEKMKLECDFKVVEDWRRDANRLTSGVNVDKVNILLKFTPTQFLLRSAGKLFGSISQNNTMLFNKYKSYVENENYEEVTNEIVTKFLLQFDLFEKALKRDIKLFFKNPFQLLNKTLDETKQMKMKNEASLTKMKENPEMFRDPLTVFEVRLRQYEWMTIAGNNHTSNN</sequence>
<reference evidence="2" key="1">
    <citation type="submission" date="2021-10" db="EMBL/GenBank/DDBJ databases">
        <authorList>
            <person name="Criscuolo A."/>
        </authorList>
    </citation>
    <scope>NUCLEOTIDE SEQUENCE</scope>
    <source>
        <strain evidence="2">CIP111885</strain>
    </source>
</reference>
<dbReference type="PANTHER" id="PTHR43681">
    <property type="entry name" value="TRANSMEMBRANE GTPASE FZO"/>
    <property type="match status" value="1"/>
</dbReference>
<evidence type="ECO:0008006" key="4">
    <source>
        <dbReference type="Google" id="ProtNLM"/>
    </source>
</evidence>
<keyword evidence="1" id="KW-0175">Coiled coil</keyword>
<organism evidence="2 3">
    <name type="scientific">Pseudoneobacillus rhizosphaerae</name>
    <dbReference type="NCBI Taxonomy" id="2880968"/>
    <lineage>
        <taxon>Bacteria</taxon>
        <taxon>Bacillati</taxon>
        <taxon>Bacillota</taxon>
        <taxon>Bacilli</taxon>
        <taxon>Bacillales</taxon>
        <taxon>Bacillaceae</taxon>
        <taxon>Pseudoneobacillus</taxon>
    </lineage>
</organism>
<proteinExistence type="predicted"/>
<evidence type="ECO:0000256" key="1">
    <source>
        <dbReference type="SAM" id="Coils"/>
    </source>
</evidence>
<protein>
    <recommendedName>
        <fullName evidence="4">GTP-binding protein</fullName>
    </recommendedName>
</protein>
<feature type="coiled-coil region" evidence="1">
    <location>
        <begin position="424"/>
        <end position="451"/>
    </location>
</feature>
<dbReference type="InterPro" id="IPR051943">
    <property type="entry name" value="TRAFAC_Dynamin-like_GTPase"/>
</dbReference>